<sequence length="110" mass="11983">MKNQLLSQSVNFGGQTIEGPLKGAEGQPIENLGQLVSRVLEFLVPFAGVILLFVLIWGGFDYMMSQGNPEKLKAAQAKITTGLIGFILLIFSYLIVRLLSTIFGLQQGII</sequence>
<feature type="transmembrane region" description="Helical" evidence="1">
    <location>
        <begin position="42"/>
        <end position="60"/>
    </location>
</feature>
<proteinExistence type="predicted"/>
<name>A0A0G0GEH1_9BACT</name>
<reference evidence="2 3" key="1">
    <citation type="journal article" date="2015" name="Nature">
        <title>rRNA introns, odd ribosomes, and small enigmatic genomes across a large radiation of phyla.</title>
        <authorList>
            <person name="Brown C.T."/>
            <person name="Hug L.A."/>
            <person name="Thomas B.C."/>
            <person name="Sharon I."/>
            <person name="Castelle C.J."/>
            <person name="Singh A."/>
            <person name="Wilkins M.J."/>
            <person name="Williams K.H."/>
            <person name="Banfield J.F."/>
        </authorList>
    </citation>
    <scope>NUCLEOTIDE SEQUENCE [LARGE SCALE GENOMIC DNA]</scope>
</reference>
<dbReference type="Pfam" id="PF18895">
    <property type="entry name" value="T4SS_pilin"/>
    <property type="match status" value="1"/>
</dbReference>
<dbReference type="Proteomes" id="UP000034917">
    <property type="component" value="Unassembled WGS sequence"/>
</dbReference>
<evidence type="ECO:0000256" key="1">
    <source>
        <dbReference type="SAM" id="Phobius"/>
    </source>
</evidence>
<evidence type="ECO:0000313" key="3">
    <source>
        <dbReference type="Proteomes" id="UP000034917"/>
    </source>
</evidence>
<dbReference type="InterPro" id="IPR043993">
    <property type="entry name" value="T4SS_pilin"/>
</dbReference>
<feature type="transmembrane region" description="Helical" evidence="1">
    <location>
        <begin position="81"/>
        <end position="105"/>
    </location>
</feature>
<organism evidence="2 3">
    <name type="scientific">Candidatus Roizmanbacteria bacterium GW2011_GWC2_37_13</name>
    <dbReference type="NCBI Taxonomy" id="1618486"/>
    <lineage>
        <taxon>Bacteria</taxon>
        <taxon>Candidatus Roizmaniibacteriota</taxon>
    </lineage>
</organism>
<comment type="caution">
    <text evidence="2">The sequence shown here is derived from an EMBL/GenBank/DDBJ whole genome shotgun (WGS) entry which is preliminary data.</text>
</comment>
<gene>
    <name evidence="2" type="ORF">US40_C0016G0017</name>
</gene>
<dbReference type="EMBL" id="LBSV01000016">
    <property type="protein sequence ID" value="KKQ24455.1"/>
    <property type="molecule type" value="Genomic_DNA"/>
</dbReference>
<accession>A0A0G0GEH1</accession>
<keyword evidence="1" id="KW-1133">Transmembrane helix</keyword>
<evidence type="ECO:0008006" key="4">
    <source>
        <dbReference type="Google" id="ProtNLM"/>
    </source>
</evidence>
<evidence type="ECO:0000313" key="2">
    <source>
        <dbReference type="EMBL" id="KKQ24455.1"/>
    </source>
</evidence>
<keyword evidence="1" id="KW-0812">Transmembrane</keyword>
<keyword evidence="1" id="KW-0472">Membrane</keyword>
<protein>
    <recommendedName>
        <fullName evidence="4">Integral membrane protein</fullName>
    </recommendedName>
</protein>
<dbReference type="AlphaFoldDB" id="A0A0G0GEH1"/>